<keyword evidence="4 7" id="KW-0808">Transferase</keyword>
<proteinExistence type="inferred from homology"/>
<dbReference type="EC" id="2.1.1.-" evidence="6"/>
<keyword evidence="8" id="KW-1185">Reference proteome</keyword>
<evidence type="ECO:0000313" key="7">
    <source>
        <dbReference type="EMBL" id="GEM41776.1"/>
    </source>
</evidence>
<dbReference type="Proteomes" id="UP000321424">
    <property type="component" value="Unassembled WGS sequence"/>
</dbReference>
<dbReference type="NCBIfam" id="TIGR00027">
    <property type="entry name" value="mthyl_TIGR00027"/>
    <property type="match status" value="1"/>
</dbReference>
<dbReference type="InterPro" id="IPR029063">
    <property type="entry name" value="SAM-dependent_MTases_sf"/>
</dbReference>
<dbReference type="GO" id="GO:0008168">
    <property type="term" value="F:methyltransferase activity"/>
    <property type="evidence" value="ECO:0007669"/>
    <property type="project" value="UniProtKB-UniRule"/>
</dbReference>
<dbReference type="Gene3D" id="3.40.50.150">
    <property type="entry name" value="Vaccinia Virus protein VP39"/>
    <property type="match status" value="1"/>
</dbReference>
<evidence type="ECO:0000256" key="5">
    <source>
        <dbReference type="ARBA" id="ARBA00022691"/>
    </source>
</evidence>
<accession>A0A511MP98</accession>
<evidence type="ECO:0000256" key="2">
    <source>
        <dbReference type="ARBA" id="ARBA00008138"/>
    </source>
</evidence>
<dbReference type="RefSeq" id="WP_147138913.1">
    <property type="nucleotide sequence ID" value="NZ_BJXA01000057.1"/>
</dbReference>
<dbReference type="InterPro" id="IPR007213">
    <property type="entry name" value="Ppm1/Ppm2/Tcmp"/>
</dbReference>
<dbReference type="PANTHER" id="PTHR43619:SF2">
    <property type="entry name" value="S-ADENOSYL-L-METHIONINE-DEPENDENT METHYLTRANSFERASES SUPERFAMILY PROTEIN"/>
    <property type="match status" value="1"/>
</dbReference>
<protein>
    <recommendedName>
        <fullName evidence="6">S-adenosyl-L-methionine-dependent methyltransferase</fullName>
        <ecNumber evidence="6">2.1.1.-</ecNumber>
    </recommendedName>
</protein>
<keyword evidence="3 6" id="KW-0489">Methyltransferase</keyword>
<evidence type="ECO:0000256" key="4">
    <source>
        <dbReference type="ARBA" id="ARBA00022679"/>
    </source>
</evidence>
<evidence type="ECO:0000256" key="6">
    <source>
        <dbReference type="RuleBase" id="RU362030"/>
    </source>
</evidence>
<sequence>METGQPSRTALATAYARAYHQVAPEPRVLTDPLAAAIAGVRAEELSEAVVAPPGETAADAALQRLRRLCLAARSRFAEDTIADAVADGVRQAVSLGAGLDTFAYRNPHAGLRVFEVDHPATQTLKRMRLAEAAIEVPDSLTFAPVDFETATLAQGLAAAGFARDEPAVFLWLGVVMYLAPDTVRGTLRYIAEHAAPVRVVADYIGPPSAAAPEYRAALAARAERVAALGEPWLSYFTAPEMTAELRAVGFTHIDDRNSADVLADFIGRAELGPDPDLLNSRIVRAGRT</sequence>
<gene>
    <name evidence="7" type="ORF">NN4_62950</name>
</gene>
<name>A0A511MP98_9NOCA</name>
<dbReference type="SUPFAM" id="SSF53335">
    <property type="entry name" value="S-adenosyl-L-methionine-dependent methyltransferases"/>
    <property type="match status" value="1"/>
</dbReference>
<dbReference type="EMBL" id="BJXA01000057">
    <property type="protein sequence ID" value="GEM41776.1"/>
    <property type="molecule type" value="Genomic_DNA"/>
</dbReference>
<comment type="caution">
    <text evidence="7">The sequence shown here is derived from an EMBL/GenBank/DDBJ whole genome shotgun (WGS) entry which is preliminary data.</text>
</comment>
<keyword evidence="5 6" id="KW-0949">S-adenosyl-L-methionine</keyword>
<dbReference type="PANTHER" id="PTHR43619">
    <property type="entry name" value="S-ADENOSYL-L-METHIONINE-DEPENDENT METHYLTRANSFERASE YKTD-RELATED"/>
    <property type="match status" value="1"/>
</dbReference>
<evidence type="ECO:0000313" key="8">
    <source>
        <dbReference type="Proteomes" id="UP000321424"/>
    </source>
</evidence>
<dbReference type="OrthoDB" id="9806164at2"/>
<comment type="function">
    <text evidence="1 6">Exhibits S-adenosyl-L-methionine-dependent methyltransferase activity.</text>
</comment>
<evidence type="ECO:0000256" key="3">
    <source>
        <dbReference type="ARBA" id="ARBA00022603"/>
    </source>
</evidence>
<dbReference type="GO" id="GO:0032259">
    <property type="term" value="P:methylation"/>
    <property type="evidence" value="ECO:0007669"/>
    <property type="project" value="UniProtKB-KW"/>
</dbReference>
<dbReference type="Pfam" id="PF04072">
    <property type="entry name" value="LCM"/>
    <property type="match status" value="1"/>
</dbReference>
<comment type="similarity">
    <text evidence="2 6">Belongs to the UPF0677 family.</text>
</comment>
<reference evidence="7 8" key="1">
    <citation type="submission" date="2019-07" db="EMBL/GenBank/DDBJ databases">
        <title>Whole genome shotgun sequence of Nocardia ninae NBRC 108245.</title>
        <authorList>
            <person name="Hosoyama A."/>
            <person name="Uohara A."/>
            <person name="Ohji S."/>
            <person name="Ichikawa N."/>
        </authorList>
    </citation>
    <scope>NUCLEOTIDE SEQUENCE [LARGE SCALE GENOMIC DNA]</scope>
    <source>
        <strain evidence="7 8">NBRC 108245</strain>
    </source>
</reference>
<evidence type="ECO:0000256" key="1">
    <source>
        <dbReference type="ARBA" id="ARBA00003907"/>
    </source>
</evidence>
<dbReference type="InterPro" id="IPR011610">
    <property type="entry name" value="SAM_mthyl_Trfase_ML2640-like"/>
</dbReference>
<dbReference type="AlphaFoldDB" id="A0A511MP98"/>
<organism evidence="7 8">
    <name type="scientific">Nocardia ninae NBRC 108245</name>
    <dbReference type="NCBI Taxonomy" id="1210091"/>
    <lineage>
        <taxon>Bacteria</taxon>
        <taxon>Bacillati</taxon>
        <taxon>Actinomycetota</taxon>
        <taxon>Actinomycetes</taxon>
        <taxon>Mycobacteriales</taxon>
        <taxon>Nocardiaceae</taxon>
        <taxon>Nocardia</taxon>
    </lineage>
</organism>